<keyword evidence="2" id="KW-1185">Reference proteome</keyword>
<gene>
    <name evidence="1" type="primary">Hypp2687</name>
    <name evidence="1" type="ORF">BLAG_LOCUS18103</name>
</gene>
<evidence type="ECO:0000313" key="1">
    <source>
        <dbReference type="EMBL" id="CAH1263396.1"/>
    </source>
</evidence>
<protein>
    <submittedName>
        <fullName evidence="1">Hypp2687 protein</fullName>
    </submittedName>
</protein>
<sequence>MSNKQDLQLAIEQHGAVSRRVRSASLPDISRPSAALHRKASCRSLPSALNSIEPTYCEISDEASLATRPLPALPHTYWEIPDNPDAEPTSWDISENKDSDDPFYAAAADLTLAGNGEGRSTYHDDSLTTVTVHHHKSALSQHTAMYGKSKIQGDTCYGHDYTDMPPITEARELVGQEGPLQHPSTNVE</sequence>
<reference evidence="1" key="1">
    <citation type="submission" date="2022-01" db="EMBL/GenBank/DDBJ databases">
        <authorList>
            <person name="Braso-Vives M."/>
        </authorList>
    </citation>
    <scope>NUCLEOTIDE SEQUENCE</scope>
</reference>
<dbReference type="OrthoDB" id="10134723at2759"/>
<proteinExistence type="predicted"/>
<evidence type="ECO:0000313" key="2">
    <source>
        <dbReference type="Proteomes" id="UP000838412"/>
    </source>
</evidence>
<dbReference type="AlphaFoldDB" id="A0A8K0ERA2"/>
<dbReference type="EMBL" id="OV696689">
    <property type="protein sequence ID" value="CAH1263396.1"/>
    <property type="molecule type" value="Genomic_DNA"/>
</dbReference>
<name>A0A8K0ERA2_BRALA</name>
<accession>A0A8K0ERA2</accession>
<dbReference type="Proteomes" id="UP000838412">
    <property type="component" value="Chromosome 4"/>
</dbReference>
<organism evidence="1 2">
    <name type="scientific">Branchiostoma lanceolatum</name>
    <name type="common">Common lancelet</name>
    <name type="synonym">Amphioxus lanceolatum</name>
    <dbReference type="NCBI Taxonomy" id="7740"/>
    <lineage>
        <taxon>Eukaryota</taxon>
        <taxon>Metazoa</taxon>
        <taxon>Chordata</taxon>
        <taxon>Cephalochordata</taxon>
        <taxon>Leptocardii</taxon>
        <taxon>Amphioxiformes</taxon>
        <taxon>Branchiostomatidae</taxon>
        <taxon>Branchiostoma</taxon>
    </lineage>
</organism>